<dbReference type="InterPro" id="IPR050738">
    <property type="entry name" value="Sulfatase"/>
</dbReference>
<organism evidence="6 7">
    <name type="scientific">Novipirellula herctigrandis</name>
    <dbReference type="NCBI Taxonomy" id="2527986"/>
    <lineage>
        <taxon>Bacteria</taxon>
        <taxon>Pseudomonadati</taxon>
        <taxon>Planctomycetota</taxon>
        <taxon>Planctomycetia</taxon>
        <taxon>Pirellulales</taxon>
        <taxon>Pirellulaceae</taxon>
        <taxon>Novipirellula</taxon>
    </lineage>
</organism>
<evidence type="ECO:0000256" key="1">
    <source>
        <dbReference type="ARBA" id="ARBA00008779"/>
    </source>
</evidence>
<keyword evidence="7" id="KW-1185">Reference proteome</keyword>
<dbReference type="EC" id="3.1.6.1" evidence="6"/>
<dbReference type="Proteomes" id="UP000315010">
    <property type="component" value="Unassembled WGS sequence"/>
</dbReference>
<accession>A0A5C5ZA59</accession>
<keyword evidence="2 6" id="KW-0378">Hydrolase</keyword>
<evidence type="ECO:0000313" key="7">
    <source>
        <dbReference type="Proteomes" id="UP000315010"/>
    </source>
</evidence>
<dbReference type="RefSeq" id="WP_419194854.1">
    <property type="nucleotide sequence ID" value="NZ_SJPJ01000001.1"/>
</dbReference>
<comment type="similarity">
    <text evidence="1">Belongs to the sulfatase family.</text>
</comment>
<reference evidence="6 7" key="1">
    <citation type="submission" date="2019-02" db="EMBL/GenBank/DDBJ databases">
        <title>Deep-cultivation of Planctomycetes and their phenomic and genomic characterization uncovers novel biology.</title>
        <authorList>
            <person name="Wiegand S."/>
            <person name="Jogler M."/>
            <person name="Boedeker C."/>
            <person name="Pinto D."/>
            <person name="Vollmers J."/>
            <person name="Rivas-Marin E."/>
            <person name="Kohn T."/>
            <person name="Peeters S.H."/>
            <person name="Heuer A."/>
            <person name="Rast P."/>
            <person name="Oberbeckmann S."/>
            <person name="Bunk B."/>
            <person name="Jeske O."/>
            <person name="Meyerdierks A."/>
            <person name="Storesund J.E."/>
            <person name="Kallscheuer N."/>
            <person name="Luecker S."/>
            <person name="Lage O.M."/>
            <person name="Pohl T."/>
            <person name="Merkel B.J."/>
            <person name="Hornburger P."/>
            <person name="Mueller R.-W."/>
            <person name="Bruemmer F."/>
            <person name="Labrenz M."/>
            <person name="Spormann A.M."/>
            <person name="Op Den Camp H."/>
            <person name="Overmann J."/>
            <person name="Amann R."/>
            <person name="Jetten M.S.M."/>
            <person name="Mascher T."/>
            <person name="Medema M.H."/>
            <person name="Devos D.P."/>
            <person name="Kaster A.-K."/>
            <person name="Ovreas L."/>
            <person name="Rohde M."/>
            <person name="Galperin M.Y."/>
            <person name="Jogler C."/>
        </authorList>
    </citation>
    <scope>NUCLEOTIDE SEQUENCE [LARGE SCALE GENOMIC DNA]</scope>
    <source>
        <strain evidence="6 7">CA13</strain>
    </source>
</reference>
<keyword evidence="4" id="KW-0732">Signal</keyword>
<protein>
    <submittedName>
        <fullName evidence="6">Arylsulfatase</fullName>
        <ecNumber evidence="6">3.1.6.1</ecNumber>
    </submittedName>
</protein>
<dbReference type="InterPro" id="IPR017850">
    <property type="entry name" value="Alkaline_phosphatase_core_sf"/>
</dbReference>
<feature type="signal peptide" evidence="4">
    <location>
        <begin position="1"/>
        <end position="23"/>
    </location>
</feature>
<dbReference type="InterPro" id="IPR000917">
    <property type="entry name" value="Sulfatase_N"/>
</dbReference>
<feature type="domain" description="Sulfatase N-terminal" evidence="5">
    <location>
        <begin position="37"/>
        <end position="317"/>
    </location>
</feature>
<dbReference type="SUPFAM" id="SSF53649">
    <property type="entry name" value="Alkaline phosphatase-like"/>
    <property type="match status" value="1"/>
</dbReference>
<dbReference type="PANTHER" id="PTHR42693:SF53">
    <property type="entry name" value="ENDO-4-O-SULFATASE"/>
    <property type="match status" value="1"/>
</dbReference>
<proteinExistence type="inferred from homology"/>
<name>A0A5C5ZA59_9BACT</name>
<gene>
    <name evidence="6" type="ORF">CA13_56900</name>
</gene>
<dbReference type="AlphaFoldDB" id="A0A5C5ZA59"/>
<evidence type="ECO:0000259" key="5">
    <source>
        <dbReference type="Pfam" id="PF00884"/>
    </source>
</evidence>
<dbReference type="Gene3D" id="3.40.720.10">
    <property type="entry name" value="Alkaline Phosphatase, subunit A"/>
    <property type="match status" value="1"/>
</dbReference>
<sequence length="529" mass="59590" precursor="true">MRRTIELAVFAITILMVSMIADAACGQSAPQASSERPNIIWLMAEDMAPDLECYGTAGVHTPNLNKMASEGALFTKTYCANPICSPNRSSMMVGVHQTVINAHHHRSNRDIPLAAPFKPITSWLRDTGYTCILGNSLVMNSGRKIDCNFKHTAVGPYDGVTKFGLFDKQTDFSPADQPFFNQIQLVVTHRGDWWNDVRAKSKHPVSLNDIELPPYFADTPEIRYDWAAYLDQVEYMDNEVGLLMQNLKEQGLDQNTVVVFIADNGRCNLRGKGYLHDTGIHVPMIVWAPGYVKPGTVVDDLVCTTDISATILKLAGATIPDYITAKPFLGVDQPQYRSYVRSARDIWDEIDECSRSITTKQFSYIKNHMPEVPWATDQAYLELNRPALHVMRRLKKQDKLTEAEMTFFREQKPAEELYDLEKDPDQLENLANNPEYASVLDEMRAKETDWLSSNPDLGLDDLGNRHPEQGLAAETARAGVKANEPELWERLEKGELLPTSQWMKKYRPKKKPATVAPAPVSNDRVKKKG</sequence>
<feature type="chain" id="PRO_5023072939" evidence="4">
    <location>
        <begin position="24"/>
        <end position="529"/>
    </location>
</feature>
<evidence type="ECO:0000313" key="6">
    <source>
        <dbReference type="EMBL" id="TWT84214.1"/>
    </source>
</evidence>
<dbReference type="PANTHER" id="PTHR42693">
    <property type="entry name" value="ARYLSULFATASE FAMILY MEMBER"/>
    <property type="match status" value="1"/>
</dbReference>
<evidence type="ECO:0000256" key="3">
    <source>
        <dbReference type="SAM" id="MobiDB-lite"/>
    </source>
</evidence>
<comment type="caution">
    <text evidence="6">The sequence shown here is derived from an EMBL/GenBank/DDBJ whole genome shotgun (WGS) entry which is preliminary data.</text>
</comment>
<feature type="region of interest" description="Disordered" evidence="3">
    <location>
        <begin position="499"/>
        <end position="529"/>
    </location>
</feature>
<evidence type="ECO:0000256" key="4">
    <source>
        <dbReference type="SAM" id="SignalP"/>
    </source>
</evidence>
<dbReference type="Pfam" id="PF00884">
    <property type="entry name" value="Sulfatase"/>
    <property type="match status" value="1"/>
</dbReference>
<dbReference type="EMBL" id="SJPJ01000001">
    <property type="protein sequence ID" value="TWT84214.1"/>
    <property type="molecule type" value="Genomic_DNA"/>
</dbReference>
<dbReference type="CDD" id="cd16027">
    <property type="entry name" value="SGSH"/>
    <property type="match status" value="1"/>
</dbReference>
<evidence type="ECO:0000256" key="2">
    <source>
        <dbReference type="ARBA" id="ARBA00022801"/>
    </source>
</evidence>
<dbReference type="GO" id="GO:0004065">
    <property type="term" value="F:arylsulfatase activity"/>
    <property type="evidence" value="ECO:0007669"/>
    <property type="project" value="UniProtKB-EC"/>
</dbReference>